<proteinExistence type="predicted"/>
<organism evidence="2">
    <name type="scientific">bacterium 19CA03SA04</name>
    <dbReference type="NCBI Taxonomy" id="2920698"/>
    <lineage>
        <taxon>Bacteria</taxon>
    </lineage>
</organism>
<dbReference type="AlphaFoldDB" id="A0AAU6SYN8"/>
<accession>A0AAU6SYN8</accession>
<feature type="region of interest" description="Disordered" evidence="1">
    <location>
        <begin position="272"/>
        <end position="302"/>
    </location>
</feature>
<sequence length="544" mass="61760">MRVAGNLHGKFSDWTSQPGRELRHFPENVPLINIGSIHTKRVLNNKVRPYINVQFSGFPKSRVPAELIPMLVVNSHYSNKERTIQHKREVIDIKISDKFQRASSNKSHSIVLREGNLKAVVPCIELARALFLHNVHLTRTALRPNGLLGMAIVDDSGKECFIRFNRSSDYPLKNLNSKDACKHLRWLLLNPEATRSFNSIYNKLQQDENSGWNFNFEPPPLKNWRFKLAGEYDESDPLLFHVEEIKTVYSSSFNYGKKVSIYHPKKIDVIPVEPSNGKRPEINRTDPDPQLDFEATPGSHRKRDTFSEEGFRFVCDTEDEVTVSPGKALSRVVPNVNTTEEAKPDVSGVGHGTANGSAQELDWAINRSDCDDPTSPEAPKEVAPTGNFQLFEKVIKQLMKFPDYEHKGTQCLAMPKPDNGSLIYKNKLTHEVRTFHCAYFYYQQTPLVIIEVDISDINDKHSLGSRLFGFSESGKDGLAHVMKACSEKGVRWDAKANQEHCSVVVEIKHPSRTKKIEGETVLRTESEYETAWIEALHRAVKRAT</sequence>
<gene>
    <name evidence="2" type="ORF">MRM62_02155</name>
</gene>
<reference evidence="2" key="1">
    <citation type="submission" date="2022-03" db="EMBL/GenBank/DDBJ databases">
        <title>Sea Food Isolates.</title>
        <authorList>
            <person name="Li c."/>
        </authorList>
    </citation>
    <scope>NUCLEOTIDE SEQUENCE</scope>
    <source>
        <strain evidence="2">19CA03SA04</strain>
    </source>
</reference>
<evidence type="ECO:0000256" key="1">
    <source>
        <dbReference type="SAM" id="MobiDB-lite"/>
    </source>
</evidence>
<feature type="compositionally biased region" description="Basic and acidic residues" evidence="1">
    <location>
        <begin position="276"/>
        <end position="287"/>
    </location>
</feature>
<evidence type="ECO:0000313" key="2">
    <source>
        <dbReference type="EMBL" id="XAG25008.1"/>
    </source>
</evidence>
<protein>
    <recommendedName>
        <fullName evidence="3">TnsE C-terminal domain-containing protein</fullName>
    </recommendedName>
</protein>
<evidence type="ECO:0008006" key="3">
    <source>
        <dbReference type="Google" id="ProtNLM"/>
    </source>
</evidence>
<name>A0AAU6SYN8_UNCXX</name>
<dbReference type="EMBL" id="CP095340">
    <property type="protein sequence ID" value="XAG25008.1"/>
    <property type="molecule type" value="Genomic_DNA"/>
</dbReference>